<dbReference type="EMBL" id="JACJRF010000008">
    <property type="protein sequence ID" value="MBD2343833.1"/>
    <property type="molecule type" value="Genomic_DNA"/>
</dbReference>
<dbReference type="SUPFAM" id="SSF159664">
    <property type="entry name" value="CobE/GbiG C-terminal domain-like"/>
    <property type="match status" value="1"/>
</dbReference>
<dbReference type="Gene3D" id="3.30.420.180">
    <property type="entry name" value="CobE/GbiG C-terminal domain"/>
    <property type="match status" value="1"/>
</dbReference>
<proteinExistence type="predicted"/>
<protein>
    <submittedName>
        <fullName evidence="2">Cobalamin biosynthesis protein</fullName>
    </submittedName>
</protein>
<dbReference type="RefSeq" id="WP_190406302.1">
    <property type="nucleotide sequence ID" value="NZ_JACJRF010000008.1"/>
</dbReference>
<dbReference type="InterPro" id="IPR002750">
    <property type="entry name" value="CobE/GbiG_C"/>
</dbReference>
<accession>A0ABR8CN30</accession>
<feature type="domain" description="CobE/GbiG C-terminal" evidence="1">
    <location>
        <begin position="15"/>
        <end position="145"/>
    </location>
</feature>
<dbReference type="Proteomes" id="UP000607281">
    <property type="component" value="Unassembled WGS sequence"/>
</dbReference>
<dbReference type="Pfam" id="PF01890">
    <property type="entry name" value="CbiG_C"/>
    <property type="match status" value="1"/>
</dbReference>
<keyword evidence="3" id="KW-1185">Reference proteome</keyword>
<comment type="caution">
    <text evidence="2">The sequence shown here is derived from an EMBL/GenBank/DDBJ whole genome shotgun (WGS) entry which is preliminary data.</text>
</comment>
<organism evidence="2 3">
    <name type="scientific">Anabaena subtropica FACHB-260</name>
    <dbReference type="NCBI Taxonomy" id="2692884"/>
    <lineage>
        <taxon>Bacteria</taxon>
        <taxon>Bacillati</taxon>
        <taxon>Cyanobacteriota</taxon>
        <taxon>Cyanophyceae</taxon>
        <taxon>Nostocales</taxon>
        <taxon>Nostocaceae</taxon>
        <taxon>Anabaena</taxon>
    </lineage>
</organism>
<evidence type="ECO:0000313" key="2">
    <source>
        <dbReference type="EMBL" id="MBD2343833.1"/>
    </source>
</evidence>
<sequence length="154" mass="16661">MKLKIIEQRCFLDNLWLGFGCQSGISHHLIAAAIHQVFQENQLEQKEIVGIATIDTKASEPGLVEFCDLFNLPLKTFSIEMLANIAVPNPSRVIAEKVGIPSVAEAAAIIAVSANEKQQLGVKLLVPKRIFRLPGQPGVVTIAVAQASSNNFGF</sequence>
<dbReference type="InterPro" id="IPR052553">
    <property type="entry name" value="CbiG_hydrolase"/>
</dbReference>
<evidence type="ECO:0000259" key="1">
    <source>
        <dbReference type="Pfam" id="PF01890"/>
    </source>
</evidence>
<gene>
    <name evidence="2" type="ORF">H6G18_06690</name>
</gene>
<dbReference type="PANTHER" id="PTHR37477">
    <property type="entry name" value="COBALT-PRECORRIN-5A HYDROLASE"/>
    <property type="match status" value="1"/>
</dbReference>
<reference evidence="2 3" key="1">
    <citation type="journal article" date="2020" name="ISME J.">
        <title>Comparative genomics reveals insights into cyanobacterial evolution and habitat adaptation.</title>
        <authorList>
            <person name="Chen M.Y."/>
            <person name="Teng W.K."/>
            <person name="Zhao L."/>
            <person name="Hu C.X."/>
            <person name="Zhou Y.K."/>
            <person name="Han B.P."/>
            <person name="Song L.R."/>
            <person name="Shu W.S."/>
        </authorList>
    </citation>
    <scope>NUCLEOTIDE SEQUENCE [LARGE SCALE GENOMIC DNA]</scope>
    <source>
        <strain evidence="2 3">FACHB-260</strain>
    </source>
</reference>
<evidence type="ECO:0000313" key="3">
    <source>
        <dbReference type="Proteomes" id="UP000607281"/>
    </source>
</evidence>
<name>A0ABR8CN30_9NOST</name>
<dbReference type="PANTHER" id="PTHR37477:SF1">
    <property type="entry name" value="COBALT-PRECORRIN-5A HYDROLASE"/>
    <property type="match status" value="1"/>
</dbReference>
<dbReference type="InterPro" id="IPR036518">
    <property type="entry name" value="CobE/GbiG_C_sf"/>
</dbReference>